<dbReference type="PIRSF" id="PIRSF000654">
    <property type="entry name" value="Integrin-linked_kinase"/>
    <property type="match status" value="1"/>
</dbReference>
<comment type="caution">
    <text evidence="2">The sequence shown here is derived from an EMBL/GenBank/DDBJ whole genome shotgun (WGS) entry which is preliminary data.</text>
</comment>
<dbReference type="EMBL" id="JARJCW010000131">
    <property type="protein sequence ID" value="KAJ7191530.1"/>
    <property type="molecule type" value="Genomic_DNA"/>
</dbReference>
<protein>
    <submittedName>
        <fullName evidence="2">Kinase-like domain-containing protein</fullName>
    </submittedName>
</protein>
<dbReference type="InterPro" id="IPR051681">
    <property type="entry name" value="Ser/Thr_Kinases-Pseudokinases"/>
</dbReference>
<dbReference type="AlphaFoldDB" id="A0AAD6USR7"/>
<name>A0AAD6USR7_9AGAR</name>
<dbReference type="SUPFAM" id="SSF56112">
    <property type="entry name" value="Protein kinase-like (PK-like)"/>
    <property type="match status" value="1"/>
</dbReference>
<gene>
    <name evidence="2" type="ORF">GGX14DRAFT_600212</name>
</gene>
<evidence type="ECO:0000313" key="3">
    <source>
        <dbReference type="Proteomes" id="UP001219525"/>
    </source>
</evidence>
<dbReference type="InterPro" id="IPR011009">
    <property type="entry name" value="Kinase-like_dom_sf"/>
</dbReference>
<dbReference type="SMART" id="SM00220">
    <property type="entry name" value="S_TKc"/>
    <property type="match status" value="1"/>
</dbReference>
<organism evidence="2 3">
    <name type="scientific">Mycena pura</name>
    <dbReference type="NCBI Taxonomy" id="153505"/>
    <lineage>
        <taxon>Eukaryota</taxon>
        <taxon>Fungi</taxon>
        <taxon>Dikarya</taxon>
        <taxon>Basidiomycota</taxon>
        <taxon>Agaricomycotina</taxon>
        <taxon>Agaricomycetes</taxon>
        <taxon>Agaricomycetidae</taxon>
        <taxon>Agaricales</taxon>
        <taxon>Marasmiineae</taxon>
        <taxon>Mycenaceae</taxon>
        <taxon>Mycena</taxon>
    </lineage>
</organism>
<dbReference type="InterPro" id="IPR000719">
    <property type="entry name" value="Prot_kinase_dom"/>
</dbReference>
<dbReference type="InterPro" id="IPR001245">
    <property type="entry name" value="Ser-Thr/Tyr_kinase_cat_dom"/>
</dbReference>
<dbReference type="Pfam" id="PF07714">
    <property type="entry name" value="PK_Tyr_Ser-Thr"/>
    <property type="match status" value="1"/>
</dbReference>
<accession>A0AAD6USR7</accession>
<dbReference type="GO" id="GO:0004674">
    <property type="term" value="F:protein serine/threonine kinase activity"/>
    <property type="evidence" value="ECO:0007669"/>
    <property type="project" value="TreeGrafter"/>
</dbReference>
<dbReference type="InterPro" id="IPR008271">
    <property type="entry name" value="Ser/Thr_kinase_AS"/>
</dbReference>
<dbReference type="PANTHER" id="PTHR44329">
    <property type="entry name" value="SERINE/THREONINE-PROTEIN KINASE TNNI3K-RELATED"/>
    <property type="match status" value="1"/>
</dbReference>
<keyword evidence="2" id="KW-0418">Kinase</keyword>
<dbReference type="Gene3D" id="1.10.510.10">
    <property type="entry name" value="Transferase(Phosphotransferase) domain 1"/>
    <property type="match status" value="1"/>
</dbReference>
<proteinExistence type="predicted"/>
<dbReference type="Proteomes" id="UP001219525">
    <property type="component" value="Unassembled WGS sequence"/>
</dbReference>
<sequence>RLRNEAEIWSKLRHPNVLPLLGICDDEDVAPNPVLISPFYKFGHIGNYLTNSSIKLEFADRDRLVSGVASGLEFIHANEIVHGDLKVQNVLIDMRGIPCIGDFGISKILNCHGYTSLGVGTVPYMAPELFSPGCVSTTKDSDVYSWALLLTCCQILTSERPKGRPTRPFLTSQDVHALRPKRSEYDVQKVTDDYWAILDRCWAFVPSQRPSIDNVLGSLPLLRCGGAA</sequence>
<dbReference type="GO" id="GO:0005524">
    <property type="term" value="F:ATP binding"/>
    <property type="evidence" value="ECO:0007669"/>
    <property type="project" value="InterPro"/>
</dbReference>
<keyword evidence="2" id="KW-0808">Transferase</keyword>
<reference evidence="2" key="1">
    <citation type="submission" date="2023-03" db="EMBL/GenBank/DDBJ databases">
        <title>Massive genome expansion in bonnet fungi (Mycena s.s.) driven by repeated elements and novel gene families across ecological guilds.</title>
        <authorList>
            <consortium name="Lawrence Berkeley National Laboratory"/>
            <person name="Harder C.B."/>
            <person name="Miyauchi S."/>
            <person name="Viragh M."/>
            <person name="Kuo A."/>
            <person name="Thoen E."/>
            <person name="Andreopoulos B."/>
            <person name="Lu D."/>
            <person name="Skrede I."/>
            <person name="Drula E."/>
            <person name="Henrissat B."/>
            <person name="Morin E."/>
            <person name="Kohler A."/>
            <person name="Barry K."/>
            <person name="LaButti K."/>
            <person name="Morin E."/>
            <person name="Salamov A."/>
            <person name="Lipzen A."/>
            <person name="Mereny Z."/>
            <person name="Hegedus B."/>
            <person name="Baldrian P."/>
            <person name="Stursova M."/>
            <person name="Weitz H."/>
            <person name="Taylor A."/>
            <person name="Grigoriev I.V."/>
            <person name="Nagy L.G."/>
            <person name="Martin F."/>
            <person name="Kauserud H."/>
        </authorList>
    </citation>
    <scope>NUCLEOTIDE SEQUENCE</scope>
    <source>
        <strain evidence="2">9144</strain>
    </source>
</reference>
<dbReference type="PROSITE" id="PS00108">
    <property type="entry name" value="PROTEIN_KINASE_ST"/>
    <property type="match status" value="1"/>
</dbReference>
<feature type="domain" description="Protein kinase" evidence="1">
    <location>
        <begin position="1"/>
        <end position="222"/>
    </location>
</feature>
<keyword evidence="3" id="KW-1185">Reference proteome</keyword>
<evidence type="ECO:0000259" key="1">
    <source>
        <dbReference type="PROSITE" id="PS50011"/>
    </source>
</evidence>
<dbReference type="PROSITE" id="PS50011">
    <property type="entry name" value="PROTEIN_KINASE_DOM"/>
    <property type="match status" value="1"/>
</dbReference>
<feature type="non-terminal residue" evidence="2">
    <location>
        <position position="228"/>
    </location>
</feature>
<evidence type="ECO:0000313" key="2">
    <source>
        <dbReference type="EMBL" id="KAJ7191530.1"/>
    </source>
</evidence>